<dbReference type="PANTHER" id="PTHR47966:SF47">
    <property type="entry name" value="ENDOPEPTIDASE, PUTATIVE (AFU_ORTHOLOGUE AFUA_3G01220)-RELATED"/>
    <property type="match status" value="1"/>
</dbReference>
<dbReference type="CDD" id="cd05471">
    <property type="entry name" value="pepsin_like"/>
    <property type="match status" value="1"/>
</dbReference>
<accession>A0A7C8I6D6</accession>
<dbReference type="SUPFAM" id="SSF50630">
    <property type="entry name" value="Acid proteases"/>
    <property type="match status" value="1"/>
</dbReference>
<reference evidence="4 5" key="1">
    <citation type="submission" date="2020-01" db="EMBL/GenBank/DDBJ databases">
        <authorList>
            <consortium name="DOE Joint Genome Institute"/>
            <person name="Haridas S."/>
            <person name="Albert R."/>
            <person name="Binder M."/>
            <person name="Bloem J."/>
            <person name="Labutti K."/>
            <person name="Salamov A."/>
            <person name="Andreopoulos B."/>
            <person name="Baker S.E."/>
            <person name="Barry K."/>
            <person name="Bills G."/>
            <person name="Bluhm B.H."/>
            <person name="Cannon C."/>
            <person name="Castanera R."/>
            <person name="Culley D.E."/>
            <person name="Daum C."/>
            <person name="Ezra D."/>
            <person name="Gonzalez J.B."/>
            <person name="Henrissat B."/>
            <person name="Kuo A."/>
            <person name="Liang C."/>
            <person name="Lipzen A."/>
            <person name="Lutzoni F."/>
            <person name="Magnuson J."/>
            <person name="Mondo S."/>
            <person name="Nolan M."/>
            <person name="Ohm R."/>
            <person name="Pangilinan J."/>
            <person name="Park H.-J.H."/>
            <person name="Ramirez L."/>
            <person name="Alfaro M."/>
            <person name="Sun H."/>
            <person name="Tritt A."/>
            <person name="Yoshinaga Y."/>
            <person name="Zwiers L.-H.L."/>
            <person name="Turgeon B.G."/>
            <person name="Goodwin S.B."/>
            <person name="Spatafora J.W."/>
            <person name="Crous P.W."/>
            <person name="Grigoriev I.V."/>
        </authorList>
    </citation>
    <scope>NUCLEOTIDE SEQUENCE [LARGE SCALE GENOMIC DNA]</scope>
    <source>
        <strain evidence="4 5">CBS 611.86</strain>
    </source>
</reference>
<keyword evidence="2" id="KW-0732">Signal</keyword>
<dbReference type="GO" id="GO:0004190">
    <property type="term" value="F:aspartic-type endopeptidase activity"/>
    <property type="evidence" value="ECO:0007669"/>
    <property type="project" value="InterPro"/>
</dbReference>
<dbReference type="InterPro" id="IPR001461">
    <property type="entry name" value="Aspartic_peptidase_A1"/>
</dbReference>
<comment type="caution">
    <text evidence="4">The sequence shown here is derived from an EMBL/GenBank/DDBJ whole genome shotgun (WGS) entry which is preliminary data.</text>
</comment>
<feature type="domain" description="Peptidase A1" evidence="3">
    <location>
        <begin position="68"/>
        <end position="389"/>
    </location>
</feature>
<protein>
    <submittedName>
        <fullName evidence="4">Aspartic peptidase domain-containing protein</fullName>
    </submittedName>
</protein>
<evidence type="ECO:0000256" key="1">
    <source>
        <dbReference type="ARBA" id="ARBA00007447"/>
    </source>
</evidence>
<name>A0A7C8I6D6_9PLEO</name>
<evidence type="ECO:0000313" key="4">
    <source>
        <dbReference type="EMBL" id="KAF2866270.1"/>
    </source>
</evidence>
<comment type="similarity">
    <text evidence="1">Belongs to the peptidase A1 family.</text>
</comment>
<dbReference type="GO" id="GO:0000324">
    <property type="term" value="C:fungal-type vacuole"/>
    <property type="evidence" value="ECO:0007669"/>
    <property type="project" value="TreeGrafter"/>
</dbReference>
<dbReference type="InterPro" id="IPR033121">
    <property type="entry name" value="PEPTIDASE_A1"/>
</dbReference>
<dbReference type="InterPro" id="IPR021109">
    <property type="entry name" value="Peptidase_aspartic_dom_sf"/>
</dbReference>
<proteinExistence type="inferred from homology"/>
<dbReference type="Pfam" id="PF00026">
    <property type="entry name" value="Asp"/>
    <property type="match status" value="1"/>
</dbReference>
<dbReference type="Proteomes" id="UP000481861">
    <property type="component" value="Unassembled WGS sequence"/>
</dbReference>
<dbReference type="EMBL" id="JAADJZ010000028">
    <property type="protein sequence ID" value="KAF2866270.1"/>
    <property type="molecule type" value="Genomic_DNA"/>
</dbReference>
<sequence length="395" mass="43753">MLHRITICIVSLIAFLVLPGNTAAVPQDGALVFDLVRIRTTNDNLTNDNFHAKRDGTVAVEQLQQKRHRLGINLTLKGVKYLLSIDTGSTDTWIAQSDFKCIDPKQKVISQKDCGMGPNTHKGSIDAIAMDDFSIEYGGGESAKGKMSKQTIEIGGSQVENVWIAFAHELAWRGDGLTVGIFGIAWDIKEPAIWQQFCEQQCPSLPMQFTLAINRDEDGDDGGSIAFGGTLDGQLITPKAGWVTVDLVDTAAGEWVIKRFEWGFEHNGNVDKEEIVQDTIIDSGNPTIQLPKETFAKFLSTWSPLPTWNTDLGLLQLDCKAKGPDSLYIEIGGTKFKIPVKNNILGKYDDICFLAVDTRNEGDRVSLGLPFMRHVTVHHDLDNRKISFKQRVYTT</sequence>
<dbReference type="OrthoDB" id="15189at2759"/>
<dbReference type="PANTHER" id="PTHR47966">
    <property type="entry name" value="BETA-SITE APP-CLEAVING ENZYME, ISOFORM A-RELATED"/>
    <property type="match status" value="1"/>
</dbReference>
<dbReference type="GO" id="GO:0006508">
    <property type="term" value="P:proteolysis"/>
    <property type="evidence" value="ECO:0007669"/>
    <property type="project" value="InterPro"/>
</dbReference>
<gene>
    <name evidence="4" type="ORF">BDV95DRAFT_611733</name>
</gene>
<feature type="chain" id="PRO_5028832850" evidence="2">
    <location>
        <begin position="25"/>
        <end position="395"/>
    </location>
</feature>
<evidence type="ECO:0000313" key="5">
    <source>
        <dbReference type="Proteomes" id="UP000481861"/>
    </source>
</evidence>
<dbReference type="InterPro" id="IPR034164">
    <property type="entry name" value="Pepsin-like_dom"/>
</dbReference>
<feature type="signal peptide" evidence="2">
    <location>
        <begin position="1"/>
        <end position="24"/>
    </location>
</feature>
<dbReference type="Gene3D" id="2.40.70.10">
    <property type="entry name" value="Acid Proteases"/>
    <property type="match status" value="2"/>
</dbReference>
<keyword evidence="5" id="KW-1185">Reference proteome</keyword>
<evidence type="ECO:0000256" key="2">
    <source>
        <dbReference type="SAM" id="SignalP"/>
    </source>
</evidence>
<organism evidence="4 5">
    <name type="scientific">Massariosphaeria phaeospora</name>
    <dbReference type="NCBI Taxonomy" id="100035"/>
    <lineage>
        <taxon>Eukaryota</taxon>
        <taxon>Fungi</taxon>
        <taxon>Dikarya</taxon>
        <taxon>Ascomycota</taxon>
        <taxon>Pezizomycotina</taxon>
        <taxon>Dothideomycetes</taxon>
        <taxon>Pleosporomycetidae</taxon>
        <taxon>Pleosporales</taxon>
        <taxon>Pleosporales incertae sedis</taxon>
        <taxon>Massariosphaeria</taxon>
    </lineage>
</organism>
<dbReference type="PROSITE" id="PS51767">
    <property type="entry name" value="PEPTIDASE_A1"/>
    <property type="match status" value="1"/>
</dbReference>
<evidence type="ECO:0000259" key="3">
    <source>
        <dbReference type="PROSITE" id="PS51767"/>
    </source>
</evidence>
<dbReference type="AlphaFoldDB" id="A0A7C8I6D6"/>